<reference evidence="2 3" key="1">
    <citation type="journal article" date="2023" name="Mol. Phylogenet. Evol.">
        <title>Genome-scale phylogeny and comparative genomics of the fungal order Sordariales.</title>
        <authorList>
            <person name="Hensen N."/>
            <person name="Bonometti L."/>
            <person name="Westerberg I."/>
            <person name="Brannstrom I.O."/>
            <person name="Guillou S."/>
            <person name="Cros-Aarteil S."/>
            <person name="Calhoun S."/>
            <person name="Haridas S."/>
            <person name="Kuo A."/>
            <person name="Mondo S."/>
            <person name="Pangilinan J."/>
            <person name="Riley R."/>
            <person name="LaButti K."/>
            <person name="Andreopoulos B."/>
            <person name="Lipzen A."/>
            <person name="Chen C."/>
            <person name="Yan M."/>
            <person name="Daum C."/>
            <person name="Ng V."/>
            <person name="Clum A."/>
            <person name="Steindorff A."/>
            <person name="Ohm R.A."/>
            <person name="Martin F."/>
            <person name="Silar P."/>
            <person name="Natvig D.O."/>
            <person name="Lalanne C."/>
            <person name="Gautier V."/>
            <person name="Ament-Velasquez S.L."/>
            <person name="Kruys A."/>
            <person name="Hutchinson M.I."/>
            <person name="Powell A.J."/>
            <person name="Barry K."/>
            <person name="Miller A.N."/>
            <person name="Grigoriev I.V."/>
            <person name="Debuchy R."/>
            <person name="Gladieux P."/>
            <person name="Hiltunen Thoren M."/>
            <person name="Johannesson H."/>
        </authorList>
    </citation>
    <scope>NUCLEOTIDE SEQUENCE [LARGE SCALE GENOMIC DNA]</scope>
    <source>
        <strain evidence="2 3">FGSC 10403</strain>
    </source>
</reference>
<feature type="region of interest" description="Disordered" evidence="1">
    <location>
        <begin position="244"/>
        <end position="286"/>
    </location>
</feature>
<sequence length="286" mass="29674">MSGYGGRNPIRWAKTSAKKLVVDCHPATSGKREAELTAVFNDLAKKYQKGTHRDSGASAEQFHDHFVKSLRDMSKNLLPTAGQGANNAANAVNTVNVANANSTALVPANDATMVPANNITMAPVPVPAPFNSTALVPANTTNMNPVAINNMNNMNNTNKRPADNSQDSANKRSKTETEDAPGTTTTFNIDTNGPSTTRFHTVGYMAEFMLVGSGSVQVHSTGVSAFVQPAPAALAARAPARAPARAIAAANGTGAGGSTKGKGKGKGEGEGDDSPSKRPVPLDMYL</sequence>
<evidence type="ECO:0000313" key="3">
    <source>
        <dbReference type="Proteomes" id="UP001285908"/>
    </source>
</evidence>
<feature type="compositionally biased region" description="Low complexity" evidence="1">
    <location>
        <begin position="149"/>
        <end position="158"/>
    </location>
</feature>
<dbReference type="RefSeq" id="XP_062698036.1">
    <property type="nucleotide sequence ID" value="XM_062836703.1"/>
</dbReference>
<name>A0AAJ0IHH3_9PEZI</name>
<proteinExistence type="predicted"/>
<gene>
    <name evidence="2" type="ORF">B0T23DRAFT_372107</name>
</gene>
<dbReference type="GeneID" id="87874325"/>
<dbReference type="AlphaFoldDB" id="A0AAJ0IHH3"/>
<evidence type="ECO:0000256" key="1">
    <source>
        <dbReference type="SAM" id="MobiDB-lite"/>
    </source>
</evidence>
<evidence type="ECO:0000313" key="2">
    <source>
        <dbReference type="EMBL" id="KAK3500403.1"/>
    </source>
</evidence>
<organism evidence="2 3">
    <name type="scientific">Neurospora hispaniola</name>
    <dbReference type="NCBI Taxonomy" id="588809"/>
    <lineage>
        <taxon>Eukaryota</taxon>
        <taxon>Fungi</taxon>
        <taxon>Dikarya</taxon>
        <taxon>Ascomycota</taxon>
        <taxon>Pezizomycotina</taxon>
        <taxon>Sordariomycetes</taxon>
        <taxon>Sordariomycetidae</taxon>
        <taxon>Sordariales</taxon>
        <taxon>Sordariaceae</taxon>
        <taxon>Neurospora</taxon>
    </lineage>
</organism>
<comment type="caution">
    <text evidence="2">The sequence shown here is derived from an EMBL/GenBank/DDBJ whole genome shotgun (WGS) entry which is preliminary data.</text>
</comment>
<protein>
    <submittedName>
        <fullName evidence="2">Uncharacterized protein</fullName>
    </submittedName>
</protein>
<dbReference type="EMBL" id="JAULSX010000001">
    <property type="protein sequence ID" value="KAK3500403.1"/>
    <property type="molecule type" value="Genomic_DNA"/>
</dbReference>
<keyword evidence="3" id="KW-1185">Reference proteome</keyword>
<accession>A0AAJ0IHH3</accession>
<feature type="region of interest" description="Disordered" evidence="1">
    <location>
        <begin position="149"/>
        <end position="195"/>
    </location>
</feature>
<dbReference type="Proteomes" id="UP001285908">
    <property type="component" value="Unassembled WGS sequence"/>
</dbReference>